<evidence type="ECO:0000256" key="1">
    <source>
        <dbReference type="SAM" id="MobiDB-lite"/>
    </source>
</evidence>
<dbReference type="EMBL" id="JACHZF010000003">
    <property type="protein sequence ID" value="MBB3329715.1"/>
    <property type="molecule type" value="Genomic_DNA"/>
</dbReference>
<reference evidence="2 3" key="1">
    <citation type="submission" date="2020-08" db="EMBL/GenBank/DDBJ databases">
        <title>Genomic Encyclopedia of Archaeal and Bacterial Type Strains, Phase II (KMG-II): from individual species to whole genera.</title>
        <authorList>
            <person name="Goeker M."/>
        </authorList>
    </citation>
    <scope>NUCLEOTIDE SEQUENCE [LARGE SCALE GENOMIC DNA]</scope>
    <source>
        <strain evidence="2 3">5AG</strain>
    </source>
</reference>
<evidence type="ECO:0000313" key="2">
    <source>
        <dbReference type="EMBL" id="MBB3329715.1"/>
    </source>
</evidence>
<sequence>MIETLVALAREETSGGTAAPAPGPARSARPARPARHAAGPGADAPATTLLVIGLPERHLERVRGLLAHWQQRGRRWVGDPDEWRLVPVAAESPHLPLLAEQQSHWALWVEADAEAFRRTWRLLLALAERAGPRRLLLVHPPGIDRRGLLDNLQQAAAHYLGIQLVVLT</sequence>
<organism evidence="2 3">
    <name type="scientific">Halomonas campaniensis</name>
    <dbReference type="NCBI Taxonomy" id="213554"/>
    <lineage>
        <taxon>Bacteria</taxon>
        <taxon>Pseudomonadati</taxon>
        <taxon>Pseudomonadota</taxon>
        <taxon>Gammaproteobacteria</taxon>
        <taxon>Oceanospirillales</taxon>
        <taxon>Halomonadaceae</taxon>
        <taxon>Halomonas</taxon>
    </lineage>
</organism>
<feature type="region of interest" description="Disordered" evidence="1">
    <location>
        <begin position="10"/>
        <end position="42"/>
    </location>
</feature>
<protein>
    <recommendedName>
        <fullName evidence="4">DUF2868 domain-containing protein</fullName>
    </recommendedName>
</protein>
<keyword evidence="3" id="KW-1185">Reference proteome</keyword>
<gene>
    <name evidence="2" type="ORF">BDK63_000555</name>
</gene>
<name>A0A7W5K0K8_9GAMM</name>
<dbReference type="Proteomes" id="UP000553442">
    <property type="component" value="Unassembled WGS sequence"/>
</dbReference>
<accession>A0A7W5K0K8</accession>
<dbReference type="RefSeq" id="WP_183329798.1">
    <property type="nucleotide sequence ID" value="NZ_JACHZF010000003.1"/>
</dbReference>
<evidence type="ECO:0008006" key="4">
    <source>
        <dbReference type="Google" id="ProtNLM"/>
    </source>
</evidence>
<evidence type="ECO:0000313" key="3">
    <source>
        <dbReference type="Proteomes" id="UP000553442"/>
    </source>
</evidence>
<proteinExistence type="predicted"/>
<feature type="compositionally biased region" description="Low complexity" evidence="1">
    <location>
        <begin position="15"/>
        <end position="42"/>
    </location>
</feature>
<comment type="caution">
    <text evidence="2">The sequence shown here is derived from an EMBL/GenBank/DDBJ whole genome shotgun (WGS) entry which is preliminary data.</text>
</comment>
<dbReference type="AlphaFoldDB" id="A0A7W5K0K8"/>